<accession>A0A0C3CLE7</accession>
<protein>
    <recommendedName>
        <fullName evidence="4">Transmembrane protein</fullName>
    </recommendedName>
</protein>
<evidence type="ECO:0008006" key="4">
    <source>
        <dbReference type="Google" id="ProtNLM"/>
    </source>
</evidence>
<dbReference type="Proteomes" id="UP000053424">
    <property type="component" value="Unassembled WGS sequence"/>
</dbReference>
<gene>
    <name evidence="2" type="ORF">M413DRAFT_110497</name>
</gene>
<dbReference type="EMBL" id="KN831768">
    <property type="protein sequence ID" value="KIM49530.1"/>
    <property type="molecule type" value="Genomic_DNA"/>
</dbReference>
<evidence type="ECO:0000256" key="1">
    <source>
        <dbReference type="SAM" id="Phobius"/>
    </source>
</evidence>
<name>A0A0C3CLE7_HEBCY</name>
<evidence type="ECO:0000313" key="3">
    <source>
        <dbReference type="Proteomes" id="UP000053424"/>
    </source>
</evidence>
<proteinExistence type="predicted"/>
<organism evidence="2 3">
    <name type="scientific">Hebeloma cylindrosporum</name>
    <dbReference type="NCBI Taxonomy" id="76867"/>
    <lineage>
        <taxon>Eukaryota</taxon>
        <taxon>Fungi</taxon>
        <taxon>Dikarya</taxon>
        <taxon>Basidiomycota</taxon>
        <taxon>Agaricomycotina</taxon>
        <taxon>Agaricomycetes</taxon>
        <taxon>Agaricomycetidae</taxon>
        <taxon>Agaricales</taxon>
        <taxon>Agaricineae</taxon>
        <taxon>Hymenogastraceae</taxon>
        <taxon>Hebeloma</taxon>
    </lineage>
</organism>
<reference evidence="3" key="2">
    <citation type="submission" date="2015-01" db="EMBL/GenBank/DDBJ databases">
        <title>Evolutionary Origins and Diversification of the Mycorrhizal Mutualists.</title>
        <authorList>
            <consortium name="DOE Joint Genome Institute"/>
            <consortium name="Mycorrhizal Genomics Consortium"/>
            <person name="Kohler A."/>
            <person name="Kuo A."/>
            <person name="Nagy L.G."/>
            <person name="Floudas D."/>
            <person name="Copeland A."/>
            <person name="Barry K.W."/>
            <person name="Cichocki N."/>
            <person name="Veneault-Fourrey C."/>
            <person name="LaButti K."/>
            <person name="Lindquist E.A."/>
            <person name="Lipzen A."/>
            <person name="Lundell T."/>
            <person name="Morin E."/>
            <person name="Murat C."/>
            <person name="Riley R."/>
            <person name="Ohm R."/>
            <person name="Sun H."/>
            <person name="Tunlid A."/>
            <person name="Henrissat B."/>
            <person name="Grigoriev I.V."/>
            <person name="Hibbett D.S."/>
            <person name="Martin F."/>
        </authorList>
    </citation>
    <scope>NUCLEOTIDE SEQUENCE [LARGE SCALE GENOMIC DNA]</scope>
    <source>
        <strain evidence="3">h7</strain>
    </source>
</reference>
<keyword evidence="3" id="KW-1185">Reference proteome</keyword>
<dbReference type="HOGENOM" id="CLU_1906962_0_0_1"/>
<dbReference type="AlphaFoldDB" id="A0A0C3CLE7"/>
<feature type="transmembrane region" description="Helical" evidence="1">
    <location>
        <begin position="20"/>
        <end position="42"/>
    </location>
</feature>
<evidence type="ECO:0000313" key="2">
    <source>
        <dbReference type="EMBL" id="KIM49530.1"/>
    </source>
</evidence>
<sequence>MISFIAVLSPLSSKSQPDVIFFGVFFSRCFLFFSFSLVGWLVRSLGRRSRVWGLLPAWKLRGFFPVPRTPCALPSFFALFVRVARFCWEFRVVVRFIRYSPASLGTSPPRPPSSSALLPLSLPPFRLSCFKLR</sequence>
<reference evidence="2 3" key="1">
    <citation type="submission" date="2014-04" db="EMBL/GenBank/DDBJ databases">
        <authorList>
            <consortium name="DOE Joint Genome Institute"/>
            <person name="Kuo A."/>
            <person name="Gay G."/>
            <person name="Dore J."/>
            <person name="Kohler A."/>
            <person name="Nagy L.G."/>
            <person name="Floudas D."/>
            <person name="Copeland A."/>
            <person name="Barry K.W."/>
            <person name="Cichocki N."/>
            <person name="Veneault-Fourrey C."/>
            <person name="LaButti K."/>
            <person name="Lindquist E.A."/>
            <person name="Lipzen A."/>
            <person name="Lundell T."/>
            <person name="Morin E."/>
            <person name="Murat C."/>
            <person name="Sun H."/>
            <person name="Tunlid A."/>
            <person name="Henrissat B."/>
            <person name="Grigoriev I.V."/>
            <person name="Hibbett D.S."/>
            <person name="Martin F."/>
            <person name="Nordberg H.P."/>
            <person name="Cantor M.N."/>
            <person name="Hua S.X."/>
        </authorList>
    </citation>
    <scope>NUCLEOTIDE SEQUENCE [LARGE SCALE GENOMIC DNA]</scope>
    <source>
        <strain evidence="3">h7</strain>
    </source>
</reference>
<keyword evidence="1" id="KW-0472">Membrane</keyword>
<keyword evidence="1" id="KW-1133">Transmembrane helix</keyword>
<keyword evidence="1" id="KW-0812">Transmembrane</keyword>